<dbReference type="NCBIfam" id="TIGR00702">
    <property type="entry name" value="YcaO-type kinase domain"/>
    <property type="match status" value="1"/>
</dbReference>
<dbReference type="PANTHER" id="PTHR37809">
    <property type="entry name" value="RIBOSOMAL PROTEIN S12 METHYLTHIOTRANSFERASE ACCESSORY FACTOR YCAO"/>
    <property type="match status" value="1"/>
</dbReference>
<accession>A0A085K6B6</accession>
<dbReference type="Gene3D" id="3.30.160.660">
    <property type="match status" value="1"/>
</dbReference>
<protein>
    <submittedName>
        <fullName evidence="1">SagD family bacteriocin biosynthesis docking scaffold</fullName>
    </submittedName>
</protein>
<dbReference type="PANTHER" id="PTHR37809:SF1">
    <property type="entry name" value="RIBOSOMAL PROTEIN S12 METHYLTHIOTRANSFERASE ACCESSORY FACTOR YCAO"/>
    <property type="match status" value="1"/>
</dbReference>
<name>A0A085K6B6_SPHYA</name>
<dbReference type="Proteomes" id="UP000280708">
    <property type="component" value="Chromosome"/>
</dbReference>
<sequence length="392" mass="41746">MKMFRRGAHRSRRPADTLARITPVARALGVTRLADVTGLDRIGVPVFQAVRPLSLSLSVSQGKGATPDAARVSALMEAIELHHAETCSASSHGIADADEARLWSQMARADKQGASFDPVRPRGWIEAIDLLSGRPMRIPHGLVTMDFTLPAEPDLWPNSNGLASGNTPAEARCSALCELIEREDHARWLEQGLRARRASAIDLDSVTDRLGRSLIARVRRAGLSLSLWDMTGSIGAAVIGCAITERGAARSVQLPPAMGAGCHPDAGVALARAICEAAQTRAALIAGARDDIDPARYRDAGQQRQGFLLAMLDFAPATRPWSAVPSVAHDGAEDDLAWLLDRCAMVGAGPVACHDLTRPDLGIDVVKLLVPAFGDHDRPSRTGTMQAAMEPA</sequence>
<proteinExistence type="predicted"/>
<gene>
    <name evidence="1" type="ORF">EBF16_17660</name>
</gene>
<organism evidence="1 2">
    <name type="scientific">Sphingobium yanoikuyae</name>
    <name type="common">Sphingomonas yanoikuyae</name>
    <dbReference type="NCBI Taxonomy" id="13690"/>
    <lineage>
        <taxon>Bacteria</taxon>
        <taxon>Pseudomonadati</taxon>
        <taxon>Pseudomonadota</taxon>
        <taxon>Alphaproteobacteria</taxon>
        <taxon>Sphingomonadales</taxon>
        <taxon>Sphingomonadaceae</taxon>
        <taxon>Sphingobium</taxon>
    </lineage>
</organism>
<dbReference type="RefSeq" id="WP_037508285.1">
    <property type="nucleotide sequence ID" value="NZ_CAIGKD010000002.1"/>
</dbReference>
<evidence type="ECO:0000313" key="2">
    <source>
        <dbReference type="Proteomes" id="UP000280708"/>
    </source>
</evidence>
<dbReference type="PROSITE" id="PS51664">
    <property type="entry name" value="YCAO"/>
    <property type="match status" value="1"/>
</dbReference>
<evidence type="ECO:0000313" key="1">
    <source>
        <dbReference type="EMBL" id="AYO78556.1"/>
    </source>
</evidence>
<reference evidence="1 2" key="1">
    <citation type="submission" date="2018-10" db="EMBL/GenBank/DDBJ databases">
        <title>Characterization and genome analysis of a novel bacterium Sphingobium yanoikuyae SJTF8 capable of degrading PAHs.</title>
        <authorList>
            <person name="Yin C."/>
            <person name="Xiong W."/>
            <person name="Liang R."/>
        </authorList>
    </citation>
    <scope>NUCLEOTIDE SEQUENCE [LARGE SCALE GENOMIC DNA]</scope>
    <source>
        <strain evidence="1 2">SJTF8</strain>
    </source>
</reference>
<dbReference type="AlphaFoldDB" id="A0A085K6B6"/>
<dbReference type="EMBL" id="CP033230">
    <property type="protein sequence ID" value="AYO78556.1"/>
    <property type="molecule type" value="Genomic_DNA"/>
</dbReference>
<dbReference type="Pfam" id="PF02624">
    <property type="entry name" value="YcaO"/>
    <property type="match status" value="1"/>
</dbReference>
<dbReference type="InterPro" id="IPR003776">
    <property type="entry name" value="YcaO-like_dom"/>
</dbReference>